<dbReference type="Gene3D" id="3.40.390.30">
    <property type="entry name" value="Metalloproteases ('zincins'), catalytic domain"/>
    <property type="match status" value="1"/>
</dbReference>
<keyword evidence="2 7" id="KW-0540">Nuclease</keyword>
<feature type="binding site" evidence="7">
    <location>
        <position position="119"/>
    </location>
    <ligand>
        <name>Zn(2+)</name>
        <dbReference type="ChEBI" id="CHEBI:29105"/>
        <note>catalytic</note>
    </ligand>
</feature>
<evidence type="ECO:0000313" key="8">
    <source>
        <dbReference type="EMBL" id="SNC64631.1"/>
    </source>
</evidence>
<dbReference type="HAMAP" id="MF_00009">
    <property type="entry name" value="Endoribonucl_YbeY"/>
    <property type="match status" value="1"/>
</dbReference>
<gene>
    <name evidence="7" type="primary">ybeY</name>
    <name evidence="8" type="ORF">SAMN06295916_1131</name>
</gene>
<reference evidence="8 9" key="1">
    <citation type="submission" date="2017-06" db="EMBL/GenBank/DDBJ databases">
        <authorList>
            <person name="Kim H.J."/>
            <person name="Triplett B.A."/>
        </authorList>
    </citation>
    <scope>NUCLEOTIDE SEQUENCE [LARGE SCALE GENOMIC DNA]</scope>
    <source>
        <strain evidence="8 9">MWH-VicM1</strain>
    </source>
</reference>
<evidence type="ECO:0000256" key="3">
    <source>
        <dbReference type="ARBA" id="ARBA00022723"/>
    </source>
</evidence>
<evidence type="ECO:0000256" key="4">
    <source>
        <dbReference type="ARBA" id="ARBA00022759"/>
    </source>
</evidence>
<dbReference type="PROSITE" id="PS01306">
    <property type="entry name" value="UPF0054"/>
    <property type="match status" value="1"/>
</dbReference>
<evidence type="ECO:0000256" key="1">
    <source>
        <dbReference type="ARBA" id="ARBA00010875"/>
    </source>
</evidence>
<dbReference type="GO" id="GO:0004222">
    <property type="term" value="F:metalloendopeptidase activity"/>
    <property type="evidence" value="ECO:0007669"/>
    <property type="project" value="InterPro"/>
</dbReference>
<evidence type="ECO:0000256" key="6">
    <source>
        <dbReference type="ARBA" id="ARBA00022833"/>
    </source>
</evidence>
<feature type="binding site" evidence="7">
    <location>
        <position position="123"/>
    </location>
    <ligand>
        <name>Zn(2+)</name>
        <dbReference type="ChEBI" id="CHEBI:29105"/>
        <note>catalytic</note>
    </ligand>
</feature>
<protein>
    <recommendedName>
        <fullName evidence="7">Endoribonuclease YbeY</fullName>
        <ecNumber evidence="7">3.1.-.-</ecNumber>
    </recommendedName>
</protein>
<keyword evidence="7" id="KW-0690">Ribosome biogenesis</keyword>
<dbReference type="AlphaFoldDB" id="A0A212TFM8"/>
<dbReference type="SUPFAM" id="SSF55486">
    <property type="entry name" value="Metalloproteases ('zincins'), catalytic domain"/>
    <property type="match status" value="1"/>
</dbReference>
<sequence>MKAKAPPKLALEIQFATSAMAQKWQDLITKRKVGNWIKKALQENATITVRFVGQAESKKLNANYRNKDYATNILTFPYELQNGIDHLSADLVICLPVLEKEAKQQNKTLEQHLIHLIVHGTLHAQGFDHEDEVEAEAMEQLEISILKKLKQANPYI</sequence>
<evidence type="ECO:0000256" key="5">
    <source>
        <dbReference type="ARBA" id="ARBA00022801"/>
    </source>
</evidence>
<comment type="subcellular location">
    <subcellularLocation>
        <location evidence="7">Cytoplasm</location>
    </subcellularLocation>
</comment>
<dbReference type="EMBL" id="FYEX01000001">
    <property type="protein sequence ID" value="SNC64631.1"/>
    <property type="molecule type" value="Genomic_DNA"/>
</dbReference>
<dbReference type="Proteomes" id="UP000197215">
    <property type="component" value="Unassembled WGS sequence"/>
</dbReference>
<dbReference type="GO" id="GO:0004521">
    <property type="term" value="F:RNA endonuclease activity"/>
    <property type="evidence" value="ECO:0007669"/>
    <property type="project" value="UniProtKB-UniRule"/>
</dbReference>
<dbReference type="GO" id="GO:0006364">
    <property type="term" value="P:rRNA processing"/>
    <property type="evidence" value="ECO:0007669"/>
    <property type="project" value="UniProtKB-UniRule"/>
</dbReference>
<dbReference type="NCBIfam" id="TIGR00043">
    <property type="entry name" value="rRNA maturation RNase YbeY"/>
    <property type="match status" value="1"/>
</dbReference>
<comment type="similarity">
    <text evidence="1 7">Belongs to the endoribonuclease YbeY family.</text>
</comment>
<dbReference type="RefSeq" id="WP_088813004.1">
    <property type="nucleotide sequence ID" value="NZ_FYEX01000001.1"/>
</dbReference>
<comment type="function">
    <text evidence="7">Single strand-specific metallo-endoribonuclease involved in late-stage 70S ribosome quality control and in maturation of the 3' terminus of the 16S rRNA.</text>
</comment>
<organism evidence="8 9">
    <name type="scientific">Polynucleobacter victoriensis</name>
    <dbReference type="NCBI Taxonomy" id="2049319"/>
    <lineage>
        <taxon>Bacteria</taxon>
        <taxon>Pseudomonadati</taxon>
        <taxon>Pseudomonadota</taxon>
        <taxon>Betaproteobacteria</taxon>
        <taxon>Burkholderiales</taxon>
        <taxon>Burkholderiaceae</taxon>
        <taxon>Polynucleobacter</taxon>
    </lineage>
</organism>
<evidence type="ECO:0000256" key="7">
    <source>
        <dbReference type="HAMAP-Rule" id="MF_00009"/>
    </source>
</evidence>
<keyword evidence="6 7" id="KW-0862">Zinc</keyword>
<feature type="binding site" evidence="7">
    <location>
        <position position="129"/>
    </location>
    <ligand>
        <name>Zn(2+)</name>
        <dbReference type="ChEBI" id="CHEBI:29105"/>
        <note>catalytic</note>
    </ligand>
</feature>
<keyword evidence="4 7" id="KW-0255">Endonuclease</keyword>
<evidence type="ECO:0000313" key="9">
    <source>
        <dbReference type="Proteomes" id="UP000197215"/>
    </source>
</evidence>
<dbReference type="PANTHER" id="PTHR46986">
    <property type="entry name" value="ENDORIBONUCLEASE YBEY, CHLOROPLASTIC"/>
    <property type="match status" value="1"/>
</dbReference>
<dbReference type="PANTHER" id="PTHR46986:SF1">
    <property type="entry name" value="ENDORIBONUCLEASE YBEY, CHLOROPLASTIC"/>
    <property type="match status" value="1"/>
</dbReference>
<accession>A0A212TFM8</accession>
<dbReference type="EC" id="3.1.-.-" evidence="7"/>
<comment type="cofactor">
    <cofactor evidence="7">
        <name>Zn(2+)</name>
        <dbReference type="ChEBI" id="CHEBI:29105"/>
    </cofactor>
    <text evidence="7">Binds 1 zinc ion.</text>
</comment>
<evidence type="ECO:0000256" key="2">
    <source>
        <dbReference type="ARBA" id="ARBA00022722"/>
    </source>
</evidence>
<dbReference type="InterPro" id="IPR023091">
    <property type="entry name" value="MetalPrtase_cat_dom_sf_prd"/>
</dbReference>
<dbReference type="InterPro" id="IPR002036">
    <property type="entry name" value="YbeY"/>
</dbReference>
<dbReference type="GO" id="GO:0008270">
    <property type="term" value="F:zinc ion binding"/>
    <property type="evidence" value="ECO:0007669"/>
    <property type="project" value="UniProtKB-UniRule"/>
</dbReference>
<keyword evidence="7" id="KW-0963">Cytoplasm</keyword>
<dbReference type="Pfam" id="PF02130">
    <property type="entry name" value="YbeY"/>
    <property type="match status" value="1"/>
</dbReference>
<name>A0A212TFM8_9BURK</name>
<keyword evidence="9" id="KW-1185">Reference proteome</keyword>
<keyword evidence="7" id="KW-0698">rRNA processing</keyword>
<dbReference type="GO" id="GO:0005737">
    <property type="term" value="C:cytoplasm"/>
    <property type="evidence" value="ECO:0007669"/>
    <property type="project" value="UniProtKB-SubCell"/>
</dbReference>
<keyword evidence="5 7" id="KW-0378">Hydrolase</keyword>
<proteinExistence type="inferred from homology"/>
<keyword evidence="3 7" id="KW-0479">Metal-binding</keyword>
<dbReference type="InterPro" id="IPR020549">
    <property type="entry name" value="YbeY_CS"/>
</dbReference>